<evidence type="ECO:0000256" key="2">
    <source>
        <dbReference type="ARBA" id="ARBA00023125"/>
    </source>
</evidence>
<dbReference type="CDD" id="cd07377">
    <property type="entry name" value="WHTH_GntR"/>
    <property type="match status" value="1"/>
</dbReference>
<dbReference type="Gene3D" id="1.20.120.530">
    <property type="entry name" value="GntR ligand-binding domain-like"/>
    <property type="match status" value="1"/>
</dbReference>
<dbReference type="InterPro" id="IPR036388">
    <property type="entry name" value="WH-like_DNA-bd_sf"/>
</dbReference>
<keyword evidence="3" id="KW-0804">Transcription</keyword>
<evidence type="ECO:0000256" key="1">
    <source>
        <dbReference type="ARBA" id="ARBA00023015"/>
    </source>
</evidence>
<comment type="caution">
    <text evidence="5">The sequence shown here is derived from an EMBL/GenBank/DDBJ whole genome shotgun (WGS) entry which is preliminary data.</text>
</comment>
<dbReference type="PROSITE" id="PS50949">
    <property type="entry name" value="HTH_GNTR"/>
    <property type="match status" value="1"/>
</dbReference>
<organism evidence="5 6">
    <name type="scientific">Streptomyces hyderabadensis</name>
    <dbReference type="NCBI Taxonomy" id="598549"/>
    <lineage>
        <taxon>Bacteria</taxon>
        <taxon>Bacillati</taxon>
        <taxon>Actinomycetota</taxon>
        <taxon>Actinomycetes</taxon>
        <taxon>Kitasatosporales</taxon>
        <taxon>Streptomycetaceae</taxon>
        <taxon>Streptomyces</taxon>
    </lineage>
</organism>
<feature type="domain" description="HTH gntR-type" evidence="4">
    <location>
        <begin position="3"/>
        <end position="71"/>
    </location>
</feature>
<evidence type="ECO:0000256" key="3">
    <source>
        <dbReference type="ARBA" id="ARBA00023163"/>
    </source>
</evidence>
<dbReference type="Pfam" id="PF07729">
    <property type="entry name" value="FCD"/>
    <property type="match status" value="1"/>
</dbReference>
<gene>
    <name evidence="5" type="ORF">GCM10023257_33340</name>
</gene>
<evidence type="ECO:0000259" key="4">
    <source>
        <dbReference type="PROSITE" id="PS50949"/>
    </source>
</evidence>
<dbReference type="PANTHER" id="PTHR43537">
    <property type="entry name" value="TRANSCRIPTIONAL REGULATOR, GNTR FAMILY"/>
    <property type="match status" value="1"/>
</dbReference>
<dbReference type="Gene3D" id="1.10.10.10">
    <property type="entry name" value="Winged helix-like DNA-binding domain superfamily/Winged helix DNA-binding domain"/>
    <property type="match status" value="1"/>
</dbReference>
<dbReference type="Pfam" id="PF00392">
    <property type="entry name" value="GntR"/>
    <property type="match status" value="1"/>
</dbReference>
<proteinExistence type="predicted"/>
<dbReference type="EMBL" id="BAABIV010000013">
    <property type="protein sequence ID" value="GAA4990361.1"/>
    <property type="molecule type" value="Genomic_DNA"/>
</dbReference>
<dbReference type="SUPFAM" id="SSF46785">
    <property type="entry name" value="Winged helix' DNA-binding domain"/>
    <property type="match status" value="1"/>
</dbReference>
<evidence type="ECO:0000313" key="6">
    <source>
        <dbReference type="Proteomes" id="UP001500610"/>
    </source>
</evidence>
<dbReference type="Proteomes" id="UP001500610">
    <property type="component" value="Unassembled WGS sequence"/>
</dbReference>
<dbReference type="SUPFAM" id="SSF48008">
    <property type="entry name" value="GntR ligand-binding domain-like"/>
    <property type="match status" value="1"/>
</dbReference>
<dbReference type="PANTHER" id="PTHR43537:SF44">
    <property type="entry name" value="GNTR FAMILY REGULATORY PROTEIN"/>
    <property type="match status" value="1"/>
</dbReference>
<dbReference type="SMART" id="SM00895">
    <property type="entry name" value="FCD"/>
    <property type="match status" value="1"/>
</dbReference>
<dbReference type="InterPro" id="IPR011711">
    <property type="entry name" value="GntR_C"/>
</dbReference>
<dbReference type="InterPro" id="IPR000524">
    <property type="entry name" value="Tscrpt_reg_HTH_GntR"/>
</dbReference>
<dbReference type="PRINTS" id="PR00035">
    <property type="entry name" value="HTHGNTR"/>
</dbReference>
<name>A0ABP9I8Q5_9ACTN</name>
<keyword evidence="2" id="KW-0238">DNA-binding</keyword>
<reference evidence="6" key="1">
    <citation type="journal article" date="2019" name="Int. J. Syst. Evol. Microbiol.">
        <title>The Global Catalogue of Microorganisms (GCM) 10K type strain sequencing project: providing services to taxonomists for standard genome sequencing and annotation.</title>
        <authorList>
            <consortium name="The Broad Institute Genomics Platform"/>
            <consortium name="The Broad Institute Genome Sequencing Center for Infectious Disease"/>
            <person name="Wu L."/>
            <person name="Ma J."/>
        </authorList>
    </citation>
    <scope>NUCLEOTIDE SEQUENCE [LARGE SCALE GENOMIC DNA]</scope>
    <source>
        <strain evidence="6">JCM 17657</strain>
    </source>
</reference>
<sequence length="227" mass="24523">MRGRLADSVAQKLEALIVSGQYPVGAKLPNEKDLAQQFGVGRSSMREAVRTLQAAGFLRSAHGVGVFVLTDKPRAVGGIDQSLVGGVTMSDLFETRMAIESKAAELAARRLTDHHAEMLQSIVAAADLPEISEPDFVALDGRFHRQVAEASGNPLLLHMWESIAPQFEQYSLRVIGMPGRLHRAHADHCGIVDALLAREPETAARLAHEHVAAVQLELQNSAGGTRR</sequence>
<dbReference type="InterPro" id="IPR036390">
    <property type="entry name" value="WH_DNA-bd_sf"/>
</dbReference>
<evidence type="ECO:0000313" key="5">
    <source>
        <dbReference type="EMBL" id="GAA4990361.1"/>
    </source>
</evidence>
<keyword evidence="1" id="KW-0805">Transcription regulation</keyword>
<keyword evidence="6" id="KW-1185">Reference proteome</keyword>
<dbReference type="SMART" id="SM00345">
    <property type="entry name" value="HTH_GNTR"/>
    <property type="match status" value="1"/>
</dbReference>
<dbReference type="InterPro" id="IPR008920">
    <property type="entry name" value="TF_FadR/GntR_C"/>
</dbReference>
<protein>
    <submittedName>
        <fullName evidence="5">FadR/GntR family transcriptional regulator</fullName>
    </submittedName>
</protein>
<accession>A0ABP9I8Q5</accession>